<proteinExistence type="predicted"/>
<feature type="domain" description="TauD/TfdA-like" evidence="2">
    <location>
        <begin position="58"/>
        <end position="348"/>
    </location>
</feature>
<keyword evidence="1" id="KW-0560">Oxidoreductase</keyword>
<evidence type="ECO:0000259" key="2">
    <source>
        <dbReference type="Pfam" id="PF02668"/>
    </source>
</evidence>
<sequence length="350" mass="40650">MTNLLKDKYSEGNFTLVKLPLDNSYLVNGNEFPVAFKFTSQVAYEEQEVIKFLSQLASKNVFNELQDKHGAVVIRNLGTKDPQVLSKYIEAIQVNSSKKPFIQCGALAKRRDIAPYLQTANEGDPRRRIHQHNEFSRFKKYPNHLVFVNIKYSAQNGETPIVHCGELYNRLYAEIPEFLSDLKRKGLYMTQTWPYNPKDGITWVDKFSFGKDIEATDSLETKKSKAELVLQERISSDFEWLSNNDLKVHQHTQPLQLHKTGIPVLFSSLPTYYNEMKNSVYDEDNPPIAFDNKELIQKSNLEKVFDISTELEYLHDWEEGDIALIDNHQVSHGRRPWKEGEREVLVSMWE</sequence>
<gene>
    <name evidence="3" type="ORF">CAAN4_E00188</name>
</gene>
<evidence type="ECO:0000313" key="4">
    <source>
        <dbReference type="Proteomes" id="UP001497600"/>
    </source>
</evidence>
<accession>A0ABP0EGD8</accession>
<dbReference type="SUPFAM" id="SSF51197">
    <property type="entry name" value="Clavaminate synthase-like"/>
    <property type="match status" value="1"/>
</dbReference>
<dbReference type="Pfam" id="PF02668">
    <property type="entry name" value="TauD"/>
    <property type="match status" value="1"/>
</dbReference>
<dbReference type="InterPro" id="IPR003819">
    <property type="entry name" value="TauD/TfdA-like"/>
</dbReference>
<protein>
    <recommendedName>
        <fullName evidence="2">TauD/TfdA-like domain-containing protein</fullName>
    </recommendedName>
</protein>
<organism evidence="3 4">
    <name type="scientific">[Candida] anglica</name>
    <dbReference type="NCBI Taxonomy" id="148631"/>
    <lineage>
        <taxon>Eukaryota</taxon>
        <taxon>Fungi</taxon>
        <taxon>Dikarya</taxon>
        <taxon>Ascomycota</taxon>
        <taxon>Saccharomycotina</taxon>
        <taxon>Pichiomycetes</taxon>
        <taxon>Debaryomycetaceae</taxon>
        <taxon>Kurtzmaniella</taxon>
    </lineage>
</organism>
<keyword evidence="4" id="KW-1185">Reference proteome</keyword>
<dbReference type="EMBL" id="OZ004257">
    <property type="protein sequence ID" value="CAK7906348.1"/>
    <property type="molecule type" value="Genomic_DNA"/>
</dbReference>
<evidence type="ECO:0000313" key="3">
    <source>
        <dbReference type="EMBL" id="CAK7906348.1"/>
    </source>
</evidence>
<dbReference type="Gene3D" id="3.60.130.10">
    <property type="entry name" value="Clavaminate synthase-like"/>
    <property type="match status" value="1"/>
</dbReference>
<evidence type="ECO:0000256" key="1">
    <source>
        <dbReference type="ARBA" id="ARBA00023002"/>
    </source>
</evidence>
<name>A0ABP0EGD8_9ASCO</name>
<dbReference type="PANTHER" id="PTHR10696:SF21">
    <property type="entry name" value="TAUD_TFDA-LIKE DOMAIN-CONTAINING PROTEIN"/>
    <property type="match status" value="1"/>
</dbReference>
<dbReference type="InterPro" id="IPR050411">
    <property type="entry name" value="AlphaKG_dependent_hydroxylases"/>
</dbReference>
<reference evidence="3 4" key="1">
    <citation type="submission" date="2024-01" db="EMBL/GenBank/DDBJ databases">
        <authorList>
            <consortium name="Genoscope - CEA"/>
            <person name="William W."/>
        </authorList>
    </citation>
    <scope>NUCLEOTIDE SEQUENCE [LARGE SCALE GENOMIC DNA]</scope>
    <source>
        <strain evidence="3 4">29B2s-10</strain>
    </source>
</reference>
<dbReference type="Proteomes" id="UP001497600">
    <property type="component" value="Chromosome E"/>
</dbReference>
<dbReference type="PANTHER" id="PTHR10696">
    <property type="entry name" value="GAMMA-BUTYROBETAINE HYDROXYLASE-RELATED"/>
    <property type="match status" value="1"/>
</dbReference>
<dbReference type="InterPro" id="IPR042098">
    <property type="entry name" value="TauD-like_sf"/>
</dbReference>